<evidence type="ECO:0000313" key="2">
    <source>
        <dbReference type="Proteomes" id="UP001228113"/>
    </source>
</evidence>
<name>A0AA48GVP7_9BACT</name>
<proteinExistence type="predicted"/>
<organism evidence="1 2">
    <name type="scientific">Mesoterricola sediminis</name>
    <dbReference type="NCBI Taxonomy" id="2927980"/>
    <lineage>
        <taxon>Bacteria</taxon>
        <taxon>Pseudomonadati</taxon>
        <taxon>Acidobacteriota</taxon>
        <taxon>Holophagae</taxon>
        <taxon>Holophagales</taxon>
        <taxon>Holophagaceae</taxon>
        <taxon>Mesoterricola</taxon>
    </lineage>
</organism>
<dbReference type="RefSeq" id="WP_243334333.1">
    <property type="nucleotide sequence ID" value="NZ_AP027081.1"/>
</dbReference>
<accession>A0AA48GVP7</accession>
<dbReference type="EMBL" id="AP027081">
    <property type="protein sequence ID" value="BDU76510.1"/>
    <property type="molecule type" value="Genomic_DNA"/>
</dbReference>
<gene>
    <name evidence="1" type="ORF">METESE_14680</name>
</gene>
<dbReference type="KEGG" id="msea:METESE_14680"/>
<sequence length="75" mass="8355">MRVEVWRDEHGVEWELVQLGLDEIGGGCIIREGSNALDRADGDVREGVEVIARFGDVEDARAFLEEEGFGPVQVR</sequence>
<reference evidence="1" key="1">
    <citation type="journal article" date="2023" name="Int. J. Syst. Evol. Microbiol.">
        <title>Mesoterricola silvestris gen. nov., sp. nov., Mesoterricola sediminis sp. nov., Geothrix oryzae sp. nov., Geothrix edaphica sp. nov., Geothrix rubra sp. nov., and Geothrix limicola sp. nov., six novel members of Acidobacteriota isolated from soils.</title>
        <authorList>
            <person name="Itoh H."/>
            <person name="Sugisawa Y."/>
            <person name="Mise K."/>
            <person name="Xu Z."/>
            <person name="Kuniyasu M."/>
            <person name="Ushijima N."/>
            <person name="Kawano K."/>
            <person name="Kobayashi E."/>
            <person name="Shiratori Y."/>
            <person name="Masuda Y."/>
            <person name="Senoo K."/>
        </authorList>
    </citation>
    <scope>NUCLEOTIDE SEQUENCE</scope>
    <source>
        <strain evidence="1">W786</strain>
    </source>
</reference>
<dbReference type="Proteomes" id="UP001228113">
    <property type="component" value="Chromosome"/>
</dbReference>
<evidence type="ECO:0000313" key="1">
    <source>
        <dbReference type="EMBL" id="BDU76510.1"/>
    </source>
</evidence>
<dbReference type="AlphaFoldDB" id="A0AA48GVP7"/>
<protein>
    <submittedName>
        <fullName evidence="1">Uncharacterized protein</fullName>
    </submittedName>
</protein>
<keyword evidence="2" id="KW-1185">Reference proteome</keyword>